<evidence type="ECO:0000313" key="1">
    <source>
        <dbReference type="EMBL" id="KAK7267850.1"/>
    </source>
</evidence>
<accession>A0AAN9I8S1</accession>
<dbReference type="Proteomes" id="UP001372338">
    <property type="component" value="Unassembled WGS sequence"/>
</dbReference>
<gene>
    <name evidence="1" type="ORF">RIF29_20529</name>
</gene>
<organism evidence="1 2">
    <name type="scientific">Crotalaria pallida</name>
    <name type="common">Smooth rattlebox</name>
    <name type="synonym">Crotalaria striata</name>
    <dbReference type="NCBI Taxonomy" id="3830"/>
    <lineage>
        <taxon>Eukaryota</taxon>
        <taxon>Viridiplantae</taxon>
        <taxon>Streptophyta</taxon>
        <taxon>Embryophyta</taxon>
        <taxon>Tracheophyta</taxon>
        <taxon>Spermatophyta</taxon>
        <taxon>Magnoliopsida</taxon>
        <taxon>eudicotyledons</taxon>
        <taxon>Gunneridae</taxon>
        <taxon>Pentapetalae</taxon>
        <taxon>rosids</taxon>
        <taxon>fabids</taxon>
        <taxon>Fabales</taxon>
        <taxon>Fabaceae</taxon>
        <taxon>Papilionoideae</taxon>
        <taxon>50 kb inversion clade</taxon>
        <taxon>genistoids sensu lato</taxon>
        <taxon>core genistoids</taxon>
        <taxon>Crotalarieae</taxon>
        <taxon>Crotalaria</taxon>
    </lineage>
</organism>
<protein>
    <submittedName>
        <fullName evidence="1">Uncharacterized protein</fullName>
    </submittedName>
</protein>
<comment type="caution">
    <text evidence="1">The sequence shown here is derived from an EMBL/GenBank/DDBJ whole genome shotgun (WGS) entry which is preliminary data.</text>
</comment>
<name>A0AAN9I8S1_CROPI</name>
<dbReference type="AlphaFoldDB" id="A0AAN9I8S1"/>
<keyword evidence="2" id="KW-1185">Reference proteome</keyword>
<proteinExistence type="predicted"/>
<evidence type="ECO:0000313" key="2">
    <source>
        <dbReference type="Proteomes" id="UP001372338"/>
    </source>
</evidence>
<reference evidence="1 2" key="1">
    <citation type="submission" date="2024-01" db="EMBL/GenBank/DDBJ databases">
        <title>The genomes of 5 underutilized Papilionoideae crops provide insights into root nodulation and disease resistanc.</title>
        <authorList>
            <person name="Yuan L."/>
        </authorList>
    </citation>
    <scope>NUCLEOTIDE SEQUENCE [LARGE SCALE GENOMIC DNA]</scope>
    <source>
        <strain evidence="1">ZHUSHIDOU_FW_LH</strain>
        <tissue evidence="1">Leaf</tissue>
    </source>
</reference>
<sequence length="66" mass="7458">MVNSENTIACQLSTILESIDFLTLSGFFWNLQSVTAMSFKLKAMTLRKLLIGKIPLRNRWNPVQAG</sequence>
<dbReference type="EMBL" id="JAYWIO010000004">
    <property type="protein sequence ID" value="KAK7267850.1"/>
    <property type="molecule type" value="Genomic_DNA"/>
</dbReference>